<feature type="domain" description="Glycosyl transferase family 1" evidence="8">
    <location>
        <begin position="444"/>
        <end position="612"/>
    </location>
</feature>
<evidence type="ECO:0000256" key="1">
    <source>
        <dbReference type="ARBA" id="ARBA00009481"/>
    </source>
</evidence>
<evidence type="ECO:0000256" key="7">
    <source>
        <dbReference type="SAM" id="MobiDB-lite"/>
    </source>
</evidence>
<dbReference type="InterPro" id="IPR001296">
    <property type="entry name" value="Glyco_trans_1"/>
</dbReference>
<comment type="subunit">
    <text evidence="2">Homodimer.</text>
</comment>
<keyword evidence="11" id="KW-1185">Reference proteome</keyword>
<keyword evidence="4" id="KW-0328">Glycosyltransferase</keyword>
<keyword evidence="3" id="KW-0313">Glucose metabolism</keyword>
<comment type="caution">
    <text evidence="10">The sequence shown here is derived from an EMBL/GenBank/DDBJ whole genome shotgun (WGS) entry which is preliminary data.</text>
</comment>
<feature type="domain" description="Trehalose synthase N-terminal" evidence="9">
    <location>
        <begin position="233"/>
        <end position="399"/>
    </location>
</feature>
<dbReference type="RefSeq" id="XP_066720623.1">
    <property type="nucleotide sequence ID" value="XM_066852482.1"/>
</dbReference>
<dbReference type="InterPro" id="IPR049438">
    <property type="entry name" value="TreT_GT1"/>
</dbReference>
<dbReference type="GeneID" id="92085545"/>
<sequence length="676" mass="76251">MEEFQHKFIRRASAHHNRRLSEAVDKKGIFAPTLKTLFMGVSAAKNEDGTFTVALAAHDQTYLVDFWEEHIPPADPADPNPGRDVVADCVIRHVLKYEQENFVKMIGGGVPTALAERLSPTLCSRLWLEVDIIPIVIEPGLHVHHYHSISSWNDKRVDEQADSMARKCIMNFGPSMVPLLQVGWRGAVQVDGGFQARLNTAEDHKNTVSAATWKSLMHYTKDLKDKKLRIGFFSSTPQGGGVALMRHALVRLSKILDVDLNWYVPKPRPGVFRSTKNMHNILQGVAEPEQRLSKEEMTTITEWIQDNAKRYWFSEGGPLRPPEEGGAHVIMIDDPQMPGIIPMIKELTPDRPVIYRSHIQIRSDLVAKEGSPQAEVWEFLWNNIKLADSFISHPIPEFVPHNVPHEIVGYMPATTDWLDGLNKAMNDWDSGYYGNQYNVQCNAHQIYIVQIARFDPAKGIPTVIDAYAEFRKRSFAAGIEQPPQLVVSVDDPDANMIYDQTLDQIEKKYAHLASDISVMRLDANDQLLNTLIAKARVVLQLSTREGFEVKVSEALHAGRPVIATRAGGIPLQVHDGVDGYLVEPGDYLQVAEHLTDLFTDEALWAHMSRAARDLQVGRHRGHHGQRGRAGPLRPDHRWVNDMAREEAGFPYAEGENRLPRRYTEERVLAINGKNKN</sequence>
<name>A0ABR1WSH6_9PEZI</name>
<dbReference type="GO" id="GO:0016740">
    <property type="term" value="F:transferase activity"/>
    <property type="evidence" value="ECO:0007669"/>
    <property type="project" value="UniProtKB-KW"/>
</dbReference>
<evidence type="ECO:0000256" key="4">
    <source>
        <dbReference type="ARBA" id="ARBA00022676"/>
    </source>
</evidence>
<evidence type="ECO:0000259" key="9">
    <source>
        <dbReference type="Pfam" id="PF21269"/>
    </source>
</evidence>
<reference evidence="10 11" key="1">
    <citation type="submission" date="2023-01" db="EMBL/GenBank/DDBJ databases">
        <title>Analysis of 21 Apiospora genomes using comparative genomics revels a genus with tremendous synthesis potential of carbohydrate active enzymes and secondary metabolites.</title>
        <authorList>
            <person name="Sorensen T."/>
        </authorList>
    </citation>
    <scope>NUCLEOTIDE SEQUENCE [LARGE SCALE GENOMIC DNA]</scope>
    <source>
        <strain evidence="10 11">CBS 135458</strain>
    </source>
</reference>
<evidence type="ECO:0000256" key="5">
    <source>
        <dbReference type="ARBA" id="ARBA00022679"/>
    </source>
</evidence>
<dbReference type="Proteomes" id="UP001480595">
    <property type="component" value="Unassembled WGS sequence"/>
</dbReference>
<evidence type="ECO:0000256" key="6">
    <source>
        <dbReference type="ARBA" id="ARBA00023277"/>
    </source>
</evidence>
<dbReference type="PANTHER" id="PTHR47779">
    <property type="entry name" value="SYNTHASE (CCG-9), PUTATIVE (AFU_ORTHOLOGUE AFUA_3G12100)-RELATED"/>
    <property type="match status" value="1"/>
</dbReference>
<dbReference type="Pfam" id="PF00534">
    <property type="entry name" value="Glycos_transf_1"/>
    <property type="match status" value="1"/>
</dbReference>
<accession>A0ABR1WSH6</accession>
<evidence type="ECO:0000256" key="3">
    <source>
        <dbReference type="ARBA" id="ARBA00022526"/>
    </source>
</evidence>
<dbReference type="InterPro" id="IPR052078">
    <property type="entry name" value="Trehalose_Metab_GTase"/>
</dbReference>
<evidence type="ECO:0000259" key="8">
    <source>
        <dbReference type="Pfam" id="PF00534"/>
    </source>
</evidence>
<organism evidence="10 11">
    <name type="scientific">Apiospora phragmitis</name>
    <dbReference type="NCBI Taxonomy" id="2905665"/>
    <lineage>
        <taxon>Eukaryota</taxon>
        <taxon>Fungi</taxon>
        <taxon>Dikarya</taxon>
        <taxon>Ascomycota</taxon>
        <taxon>Pezizomycotina</taxon>
        <taxon>Sordariomycetes</taxon>
        <taxon>Xylariomycetidae</taxon>
        <taxon>Amphisphaeriales</taxon>
        <taxon>Apiosporaceae</taxon>
        <taxon>Apiospora</taxon>
    </lineage>
</organism>
<comment type="similarity">
    <text evidence="1">Belongs to the glycosyltransferase group 1 family. Glycosyltransferase 4 subfamily.</text>
</comment>
<dbReference type="Pfam" id="PF21269">
    <property type="entry name" value="TreT_GT1"/>
    <property type="match status" value="1"/>
</dbReference>
<dbReference type="PANTHER" id="PTHR47779:SF1">
    <property type="entry name" value="SYNTHASE (CCG-9), PUTATIVE (AFU_ORTHOLOGUE AFUA_3G12100)-RELATED"/>
    <property type="match status" value="1"/>
</dbReference>
<evidence type="ECO:0000313" key="11">
    <source>
        <dbReference type="Proteomes" id="UP001480595"/>
    </source>
</evidence>
<gene>
    <name evidence="10" type="ORF">PG994_001073</name>
</gene>
<dbReference type="Gene3D" id="3.40.50.2000">
    <property type="entry name" value="Glycogen Phosphorylase B"/>
    <property type="match status" value="2"/>
</dbReference>
<dbReference type="SUPFAM" id="SSF53756">
    <property type="entry name" value="UDP-Glycosyltransferase/glycogen phosphorylase"/>
    <property type="match status" value="1"/>
</dbReference>
<proteinExistence type="inferred from homology"/>
<keyword evidence="5 10" id="KW-0808">Transferase</keyword>
<protein>
    <submittedName>
        <fullName evidence="10">Glycosyl transferase group 1</fullName>
    </submittedName>
</protein>
<feature type="compositionally biased region" description="Basic residues" evidence="7">
    <location>
        <begin position="617"/>
        <end position="626"/>
    </location>
</feature>
<keyword evidence="6" id="KW-0119">Carbohydrate metabolism</keyword>
<evidence type="ECO:0000256" key="2">
    <source>
        <dbReference type="ARBA" id="ARBA00011738"/>
    </source>
</evidence>
<evidence type="ECO:0000313" key="10">
    <source>
        <dbReference type="EMBL" id="KAK8086099.1"/>
    </source>
</evidence>
<dbReference type="EMBL" id="JAQQWL010000002">
    <property type="protein sequence ID" value="KAK8086099.1"/>
    <property type="molecule type" value="Genomic_DNA"/>
</dbReference>
<feature type="region of interest" description="Disordered" evidence="7">
    <location>
        <begin position="616"/>
        <end position="635"/>
    </location>
</feature>